<feature type="region of interest" description="Disordered" evidence="14">
    <location>
        <begin position="34"/>
        <end position="86"/>
    </location>
</feature>
<reference evidence="17 18" key="1">
    <citation type="submission" date="2019-12" db="EMBL/GenBank/DDBJ databases">
        <title>Snethiella sp. nov. sp. isolated from sea sand.</title>
        <authorList>
            <person name="Kim J."/>
            <person name="Jeong S.E."/>
            <person name="Jung H.S."/>
            <person name="Jeon C.O."/>
        </authorList>
    </citation>
    <scope>NUCLEOTIDE SEQUENCE [LARGE SCALE GENOMIC DNA]</scope>
    <source>
        <strain evidence="17 18">DP05</strain>
    </source>
</reference>
<dbReference type="PRINTS" id="PR01900">
    <property type="entry name" value="YIDCPROTEIN"/>
</dbReference>
<evidence type="ECO:0000256" key="8">
    <source>
        <dbReference type="ARBA" id="ARBA00022989"/>
    </source>
</evidence>
<keyword evidence="10 13" id="KW-0143">Chaperone</keyword>
<keyword evidence="6 13" id="KW-0812">Transmembrane</keyword>
<accession>A0A6L8W4E1</accession>
<dbReference type="InterPro" id="IPR038221">
    <property type="entry name" value="YidC_periplasmic_sf"/>
</dbReference>
<keyword evidence="5 13" id="KW-1003">Cell membrane</keyword>
<feature type="domain" description="Membrane insertase YidC/Oxa/ALB C-terminal" evidence="15">
    <location>
        <begin position="374"/>
        <end position="570"/>
    </location>
</feature>
<dbReference type="InterPro" id="IPR028055">
    <property type="entry name" value="YidC/Oxa/ALB_C"/>
</dbReference>
<evidence type="ECO:0000256" key="5">
    <source>
        <dbReference type="ARBA" id="ARBA00022475"/>
    </source>
</evidence>
<evidence type="ECO:0000256" key="13">
    <source>
        <dbReference type="HAMAP-Rule" id="MF_01810"/>
    </source>
</evidence>
<evidence type="ECO:0000256" key="11">
    <source>
        <dbReference type="ARBA" id="ARBA00033245"/>
    </source>
</evidence>
<feature type="transmembrane region" description="Helical" evidence="13">
    <location>
        <begin position="436"/>
        <end position="456"/>
    </location>
</feature>
<dbReference type="Pfam" id="PF14849">
    <property type="entry name" value="YidC_periplas"/>
    <property type="match status" value="1"/>
</dbReference>
<keyword evidence="4 13" id="KW-0813">Transport</keyword>
<evidence type="ECO:0000259" key="15">
    <source>
        <dbReference type="Pfam" id="PF02096"/>
    </source>
</evidence>
<keyword evidence="18" id="KW-1185">Reference proteome</keyword>
<dbReference type="GO" id="GO:0005886">
    <property type="term" value="C:plasma membrane"/>
    <property type="evidence" value="ECO:0007669"/>
    <property type="project" value="UniProtKB-SubCell"/>
</dbReference>
<dbReference type="PANTHER" id="PTHR12428">
    <property type="entry name" value="OXA1"/>
    <property type="match status" value="1"/>
</dbReference>
<evidence type="ECO:0000259" key="16">
    <source>
        <dbReference type="Pfam" id="PF14849"/>
    </source>
</evidence>
<dbReference type="InterPro" id="IPR047196">
    <property type="entry name" value="YidC_ALB_C"/>
</dbReference>
<evidence type="ECO:0000256" key="2">
    <source>
        <dbReference type="ARBA" id="ARBA00010527"/>
    </source>
</evidence>
<evidence type="ECO:0000256" key="9">
    <source>
        <dbReference type="ARBA" id="ARBA00023136"/>
    </source>
</evidence>
<evidence type="ECO:0000256" key="14">
    <source>
        <dbReference type="SAM" id="MobiDB-lite"/>
    </source>
</evidence>
<feature type="transmembrane region" description="Helical" evidence="13">
    <location>
        <begin position="369"/>
        <end position="392"/>
    </location>
</feature>
<feature type="domain" description="Membrane insertase YidC N-terminal" evidence="16">
    <location>
        <begin position="84"/>
        <end position="360"/>
    </location>
</feature>
<dbReference type="CDD" id="cd20070">
    <property type="entry name" value="5TM_YidC_Alb3"/>
    <property type="match status" value="1"/>
</dbReference>
<feature type="compositionally biased region" description="Polar residues" evidence="14">
    <location>
        <begin position="40"/>
        <end position="53"/>
    </location>
</feature>
<sequence>MSDQKNLVIAIVLCFLIIFGFQYFVEAPQMEQAQQQQAENSTTEGDTPSQIPSLSVDGASAPSIPGSAAQTTLSRSQSLQKTDRVKINTPALHGSVSLTGARLDDLTLIDYRETVDPASPEIKLLSPAGSPHPYYAEFGWSPAPGANIKLPGAQTVWATNDTELTPEKPLKLTWDNGEGLIFHRTITVDENYMFAIDQVIENNTGTDVTLYPYGLISRHGTPETTNFYILHEGPIGVLNETLEEIDYSDLEEGKSETFSSVGGWLGVTDKFWLTALIPNQDTNIKARFSYAPQGARYQTDFLNQEGINVPNGETVGITNHLFAGAKVVSVLDTYEQEYGIDRFDLAIDWGWFYFLTKPIYFALEFLNSWIGNLGLAIMALTVLIKIILLPLAHKSYVSMSKMKRLQPEMVKLREKFGEDKQKLNQEMMALYKREKANPAAGCLPILLQIPIFFALYKVLFVTLLMRHQPFYGYIKDLAAPDPTTIFNLFGLIPWDPPQFLMIGFLPLLMGLSMYLQQKLNPQPADPVQAKIFLFMPIFFTYLLASFPAGLVIYWTWNNILSMAQQWLIMKRMGVSVSGTSEKT</sequence>
<evidence type="ECO:0000256" key="7">
    <source>
        <dbReference type="ARBA" id="ARBA00022927"/>
    </source>
</evidence>
<proteinExistence type="inferred from homology"/>
<comment type="caution">
    <text evidence="17">The sequence shown here is derived from an EMBL/GenBank/DDBJ whole genome shotgun (WGS) entry which is preliminary data.</text>
</comment>
<dbReference type="AlphaFoldDB" id="A0A6L8W4E1"/>
<comment type="similarity">
    <text evidence="2 13">Belongs to the OXA1/ALB3/YidC family. Type 1 subfamily.</text>
</comment>
<feature type="transmembrane region" description="Helical" evidence="13">
    <location>
        <begin position="7"/>
        <end position="25"/>
    </location>
</feature>
<keyword evidence="7 13" id="KW-0653">Protein transport</keyword>
<dbReference type="NCBIfam" id="NF002353">
    <property type="entry name" value="PRK01318.1-4"/>
    <property type="match status" value="1"/>
</dbReference>
<dbReference type="InterPro" id="IPR001708">
    <property type="entry name" value="YidC/ALB3/OXA1/COX18"/>
</dbReference>
<feature type="transmembrane region" description="Helical" evidence="13">
    <location>
        <begin position="531"/>
        <end position="556"/>
    </location>
</feature>
<evidence type="ECO:0000256" key="12">
    <source>
        <dbReference type="ARBA" id="ARBA00033342"/>
    </source>
</evidence>
<feature type="compositionally biased region" description="Low complexity" evidence="14">
    <location>
        <begin position="58"/>
        <end position="69"/>
    </location>
</feature>
<dbReference type="Proteomes" id="UP000476030">
    <property type="component" value="Unassembled WGS sequence"/>
</dbReference>
<keyword evidence="9 13" id="KW-0472">Membrane</keyword>
<comment type="subcellular location">
    <subcellularLocation>
        <location evidence="1">Cell inner membrane</location>
        <topology evidence="1">Multi-pass membrane protein</topology>
    </subcellularLocation>
    <subcellularLocation>
        <location evidence="13">Cell membrane</location>
        <topology evidence="13">Multi-pass membrane protein</topology>
    </subcellularLocation>
</comment>
<comment type="subunit">
    <text evidence="13">Interacts with the Sec translocase complex via SecD. Specifically interacts with transmembrane segments of nascent integral membrane proteins during membrane integration.</text>
</comment>
<dbReference type="EMBL" id="WTUW01000001">
    <property type="protein sequence ID" value="MZR29354.1"/>
    <property type="molecule type" value="Genomic_DNA"/>
</dbReference>
<evidence type="ECO:0000313" key="18">
    <source>
        <dbReference type="Proteomes" id="UP000476030"/>
    </source>
</evidence>
<evidence type="ECO:0000256" key="1">
    <source>
        <dbReference type="ARBA" id="ARBA00004429"/>
    </source>
</evidence>
<dbReference type="GO" id="GO:0032977">
    <property type="term" value="F:membrane insertase activity"/>
    <property type="evidence" value="ECO:0007669"/>
    <property type="project" value="InterPro"/>
</dbReference>
<dbReference type="PANTHER" id="PTHR12428:SF65">
    <property type="entry name" value="CYTOCHROME C OXIDASE ASSEMBLY PROTEIN COX18, MITOCHONDRIAL"/>
    <property type="match status" value="1"/>
</dbReference>
<evidence type="ECO:0000256" key="10">
    <source>
        <dbReference type="ARBA" id="ARBA00023186"/>
    </source>
</evidence>
<evidence type="ECO:0000256" key="6">
    <source>
        <dbReference type="ARBA" id="ARBA00022692"/>
    </source>
</evidence>
<evidence type="ECO:0000256" key="4">
    <source>
        <dbReference type="ARBA" id="ARBA00022448"/>
    </source>
</evidence>
<dbReference type="CDD" id="cd19961">
    <property type="entry name" value="EcYidC-like_peri"/>
    <property type="match status" value="1"/>
</dbReference>
<gene>
    <name evidence="13 17" type="primary">yidC</name>
    <name evidence="17" type="ORF">GQE98_01775</name>
</gene>
<organism evidence="17 18">
    <name type="scientific">Sneathiella litorea</name>
    <dbReference type="NCBI Taxonomy" id="2606216"/>
    <lineage>
        <taxon>Bacteria</taxon>
        <taxon>Pseudomonadati</taxon>
        <taxon>Pseudomonadota</taxon>
        <taxon>Alphaproteobacteria</taxon>
        <taxon>Sneathiellales</taxon>
        <taxon>Sneathiellaceae</taxon>
        <taxon>Sneathiella</taxon>
    </lineage>
</organism>
<comment type="function">
    <text evidence="13">Required for the insertion and/or proper folding and/or complex formation of integral membrane proteins into the membrane. Involved in integration of membrane proteins that insert both dependently and independently of the Sec translocase complex, as well as at least some lipoproteins. Aids folding of multispanning membrane proteins.</text>
</comment>
<feature type="transmembrane region" description="Helical" evidence="13">
    <location>
        <begin position="498"/>
        <end position="515"/>
    </location>
</feature>
<dbReference type="Gene3D" id="2.70.98.90">
    <property type="match status" value="1"/>
</dbReference>
<dbReference type="HAMAP" id="MF_01810">
    <property type="entry name" value="YidC_type1"/>
    <property type="match status" value="1"/>
</dbReference>
<dbReference type="InterPro" id="IPR028053">
    <property type="entry name" value="Membr_insert_YidC_N"/>
</dbReference>
<name>A0A6L8W4E1_9PROT</name>
<dbReference type="GO" id="GO:0015031">
    <property type="term" value="P:protein transport"/>
    <property type="evidence" value="ECO:0007669"/>
    <property type="project" value="UniProtKB-KW"/>
</dbReference>
<dbReference type="GO" id="GO:0051205">
    <property type="term" value="P:protein insertion into membrane"/>
    <property type="evidence" value="ECO:0007669"/>
    <property type="project" value="TreeGrafter"/>
</dbReference>
<keyword evidence="8 13" id="KW-1133">Transmembrane helix</keyword>
<evidence type="ECO:0000256" key="3">
    <source>
        <dbReference type="ARBA" id="ARBA00015325"/>
    </source>
</evidence>
<dbReference type="PRINTS" id="PR00701">
    <property type="entry name" value="60KDINNERMP"/>
</dbReference>
<dbReference type="Pfam" id="PF02096">
    <property type="entry name" value="60KD_IMP"/>
    <property type="match status" value="1"/>
</dbReference>
<feature type="compositionally biased region" description="Polar residues" evidence="14">
    <location>
        <begin position="70"/>
        <end position="80"/>
    </location>
</feature>
<dbReference type="NCBIfam" id="TIGR03593">
    <property type="entry name" value="yidC_nterm"/>
    <property type="match status" value="1"/>
</dbReference>
<evidence type="ECO:0000313" key="17">
    <source>
        <dbReference type="EMBL" id="MZR29354.1"/>
    </source>
</evidence>
<dbReference type="NCBIfam" id="TIGR03592">
    <property type="entry name" value="yidC_oxa1_cterm"/>
    <property type="match status" value="1"/>
</dbReference>
<protein>
    <recommendedName>
        <fullName evidence="3 13">Membrane protein insertase YidC</fullName>
    </recommendedName>
    <alternativeName>
        <fullName evidence="12 13">Foldase YidC</fullName>
    </alternativeName>
    <alternativeName>
        <fullName evidence="11 13">Membrane integrase YidC</fullName>
    </alternativeName>
    <alternativeName>
        <fullName evidence="13">Membrane protein YidC</fullName>
    </alternativeName>
</protein>
<dbReference type="InterPro" id="IPR019998">
    <property type="entry name" value="Membr_insert_YidC"/>
</dbReference>
<dbReference type="RefSeq" id="WP_161313833.1">
    <property type="nucleotide sequence ID" value="NZ_WTUW01000001.1"/>
</dbReference>